<dbReference type="GO" id="GO:0006355">
    <property type="term" value="P:regulation of DNA-templated transcription"/>
    <property type="evidence" value="ECO:0007669"/>
    <property type="project" value="InterPro"/>
</dbReference>
<dbReference type="CDD" id="cd06170">
    <property type="entry name" value="LuxR_C_like"/>
    <property type="match status" value="1"/>
</dbReference>
<dbReference type="Pfam" id="PF00196">
    <property type="entry name" value="GerE"/>
    <property type="match status" value="1"/>
</dbReference>
<keyword evidence="1 5" id="KW-0597">Phosphoprotein</keyword>
<evidence type="ECO:0000256" key="5">
    <source>
        <dbReference type="PROSITE-ProRule" id="PRU00169"/>
    </source>
</evidence>
<dbReference type="PRINTS" id="PR00038">
    <property type="entry name" value="HTHLUXR"/>
</dbReference>
<keyword evidence="3" id="KW-0238">DNA-binding</keyword>
<evidence type="ECO:0000256" key="3">
    <source>
        <dbReference type="ARBA" id="ARBA00023125"/>
    </source>
</evidence>
<accession>A0A6G7XGD5</accession>
<dbReference type="PROSITE" id="PS50110">
    <property type="entry name" value="RESPONSE_REGULATORY"/>
    <property type="match status" value="1"/>
</dbReference>
<dbReference type="RefSeq" id="WP_166292015.1">
    <property type="nucleotide sequence ID" value="NZ_CP049863.1"/>
</dbReference>
<dbReference type="EMBL" id="CP049863">
    <property type="protein sequence ID" value="QIK63670.1"/>
    <property type="molecule type" value="Genomic_DNA"/>
</dbReference>
<evidence type="ECO:0000256" key="2">
    <source>
        <dbReference type="ARBA" id="ARBA00023015"/>
    </source>
</evidence>
<gene>
    <name evidence="8" type="ORF">G7068_11050</name>
</gene>
<dbReference type="GO" id="GO:0003677">
    <property type="term" value="F:DNA binding"/>
    <property type="evidence" value="ECO:0007669"/>
    <property type="project" value="UniProtKB-KW"/>
</dbReference>
<organism evidence="8 9">
    <name type="scientific">Leucobacter viscericola</name>
    <dbReference type="NCBI Taxonomy" id="2714935"/>
    <lineage>
        <taxon>Bacteria</taxon>
        <taxon>Bacillati</taxon>
        <taxon>Actinomycetota</taxon>
        <taxon>Actinomycetes</taxon>
        <taxon>Micrococcales</taxon>
        <taxon>Microbacteriaceae</taxon>
        <taxon>Leucobacter</taxon>
    </lineage>
</organism>
<sequence length="208" mass="22505">MVRILLVDDHPVLRHGVRTLLDTQSDFEVVAEAGSLEEAATRLNAQPIDVALVDLDLGPDKPGGIEVTAAIRRAHEAVKVIIFTAYDSDADIVRAVEAGAAGYLVKDSRPAELFQAIRSAARGSDVMPENIAERLRRRGDRPQETLTSRELEVLTLAAKGLSNRELARELVVSEATVKTHLHHASTKLGTENRQAAVAAAVKQGLIRI</sequence>
<dbReference type="CDD" id="cd17535">
    <property type="entry name" value="REC_NarL-like"/>
    <property type="match status" value="1"/>
</dbReference>
<dbReference type="AlphaFoldDB" id="A0A6G7XGD5"/>
<dbReference type="InterPro" id="IPR011006">
    <property type="entry name" value="CheY-like_superfamily"/>
</dbReference>
<dbReference type="InterPro" id="IPR058245">
    <property type="entry name" value="NreC/VraR/RcsB-like_REC"/>
</dbReference>
<dbReference type="Proteomes" id="UP000502677">
    <property type="component" value="Chromosome"/>
</dbReference>
<reference evidence="8 9" key="1">
    <citation type="submission" date="2020-03" db="EMBL/GenBank/DDBJ databases">
        <title>Leucobacter sp. nov., isolated from beetles.</title>
        <authorList>
            <person name="Hyun D.-W."/>
            <person name="Bae J.-W."/>
        </authorList>
    </citation>
    <scope>NUCLEOTIDE SEQUENCE [LARGE SCALE GENOMIC DNA]</scope>
    <source>
        <strain evidence="8 9">HDW9C</strain>
    </source>
</reference>
<name>A0A6G7XGD5_9MICO</name>
<feature type="domain" description="HTH luxR-type" evidence="6">
    <location>
        <begin position="139"/>
        <end position="204"/>
    </location>
</feature>
<dbReference type="Pfam" id="PF00072">
    <property type="entry name" value="Response_reg"/>
    <property type="match status" value="1"/>
</dbReference>
<proteinExistence type="predicted"/>
<dbReference type="InterPro" id="IPR001789">
    <property type="entry name" value="Sig_transdc_resp-reg_receiver"/>
</dbReference>
<keyword evidence="4" id="KW-0804">Transcription</keyword>
<protein>
    <submittedName>
        <fullName evidence="8">Response regulator transcription factor</fullName>
    </submittedName>
</protein>
<keyword evidence="2" id="KW-0805">Transcription regulation</keyword>
<feature type="modified residue" description="4-aspartylphosphate" evidence="5">
    <location>
        <position position="54"/>
    </location>
</feature>
<dbReference type="Gene3D" id="3.40.50.2300">
    <property type="match status" value="1"/>
</dbReference>
<evidence type="ECO:0000313" key="8">
    <source>
        <dbReference type="EMBL" id="QIK63670.1"/>
    </source>
</evidence>
<evidence type="ECO:0000256" key="4">
    <source>
        <dbReference type="ARBA" id="ARBA00023163"/>
    </source>
</evidence>
<dbReference type="SUPFAM" id="SSF46894">
    <property type="entry name" value="C-terminal effector domain of the bipartite response regulators"/>
    <property type="match status" value="1"/>
</dbReference>
<dbReference type="InterPro" id="IPR016032">
    <property type="entry name" value="Sig_transdc_resp-reg_C-effctor"/>
</dbReference>
<evidence type="ECO:0000313" key="9">
    <source>
        <dbReference type="Proteomes" id="UP000502677"/>
    </source>
</evidence>
<evidence type="ECO:0000259" key="6">
    <source>
        <dbReference type="PROSITE" id="PS50043"/>
    </source>
</evidence>
<evidence type="ECO:0000256" key="1">
    <source>
        <dbReference type="ARBA" id="ARBA00022553"/>
    </source>
</evidence>
<dbReference type="PANTHER" id="PTHR43214:SF24">
    <property type="entry name" value="TRANSCRIPTIONAL REGULATORY PROTEIN NARL-RELATED"/>
    <property type="match status" value="1"/>
</dbReference>
<dbReference type="SMART" id="SM00448">
    <property type="entry name" value="REC"/>
    <property type="match status" value="1"/>
</dbReference>
<dbReference type="SUPFAM" id="SSF52172">
    <property type="entry name" value="CheY-like"/>
    <property type="match status" value="1"/>
</dbReference>
<dbReference type="InterPro" id="IPR039420">
    <property type="entry name" value="WalR-like"/>
</dbReference>
<dbReference type="InterPro" id="IPR000792">
    <property type="entry name" value="Tscrpt_reg_LuxR_C"/>
</dbReference>
<dbReference type="SMART" id="SM00421">
    <property type="entry name" value="HTH_LUXR"/>
    <property type="match status" value="1"/>
</dbReference>
<dbReference type="PANTHER" id="PTHR43214">
    <property type="entry name" value="TWO-COMPONENT RESPONSE REGULATOR"/>
    <property type="match status" value="1"/>
</dbReference>
<dbReference type="KEGG" id="lvi:G7068_11050"/>
<dbReference type="GO" id="GO:0000160">
    <property type="term" value="P:phosphorelay signal transduction system"/>
    <property type="evidence" value="ECO:0007669"/>
    <property type="project" value="InterPro"/>
</dbReference>
<dbReference type="PROSITE" id="PS50043">
    <property type="entry name" value="HTH_LUXR_2"/>
    <property type="match status" value="1"/>
</dbReference>
<keyword evidence="9" id="KW-1185">Reference proteome</keyword>
<feature type="domain" description="Response regulatory" evidence="7">
    <location>
        <begin position="3"/>
        <end position="121"/>
    </location>
</feature>
<evidence type="ECO:0000259" key="7">
    <source>
        <dbReference type="PROSITE" id="PS50110"/>
    </source>
</evidence>